<sequence length="48" mass="5628">MPERMTPRDHSAILKIKEYVHDLLGVRVIVDFTPHLEGINILVKKTFR</sequence>
<protein>
    <submittedName>
        <fullName evidence="1">Uncharacterized protein</fullName>
    </submittedName>
</protein>
<reference evidence="1" key="1">
    <citation type="submission" date="2011-06" db="EMBL/GenBank/DDBJ databases">
        <title>The Genome Sequence of Fusarium oxysporum Fo47.</title>
        <authorList>
            <consortium name="The Broad Institute Genome Sequencing Platform"/>
            <person name="Ma L.-J."/>
            <person name="Gale L.R."/>
            <person name="Schwartz D.C."/>
            <person name="Zhou S."/>
            <person name="Corby-Kistler H."/>
            <person name="Young S.K."/>
            <person name="Zeng Q."/>
            <person name="Gargeya S."/>
            <person name="Fitzgerald M."/>
            <person name="Haas B."/>
            <person name="Abouelleil A."/>
            <person name="Alvarado L."/>
            <person name="Arachchi H.M."/>
            <person name="Berlin A."/>
            <person name="Brown A."/>
            <person name="Chapman S.B."/>
            <person name="Chen Z."/>
            <person name="Dunbar C."/>
            <person name="Freedman E."/>
            <person name="Gearin G."/>
            <person name="Gellesch M."/>
            <person name="Goldberg J."/>
            <person name="Griggs A."/>
            <person name="Gujja S."/>
            <person name="Heiman D."/>
            <person name="Howarth C."/>
            <person name="Larson L."/>
            <person name="Lui A."/>
            <person name="MacDonald P.J.P."/>
            <person name="Mehta T."/>
            <person name="Montmayeur A."/>
            <person name="Murphy C."/>
            <person name="Neiman D."/>
            <person name="Pearson M."/>
            <person name="Priest M."/>
            <person name="Roberts A."/>
            <person name="Saif S."/>
            <person name="Shea T."/>
            <person name="Shenoy N."/>
            <person name="Sisk P."/>
            <person name="Stolte C."/>
            <person name="Sykes S."/>
            <person name="Wortman J."/>
            <person name="Nusbaum C."/>
            <person name="Birren B."/>
        </authorList>
    </citation>
    <scope>NUCLEOTIDE SEQUENCE [LARGE SCALE GENOMIC DNA]</scope>
    <source>
        <strain evidence="1">Fo47</strain>
    </source>
</reference>
<name>W9K8C4_FUSOX</name>
<proteinExistence type="predicted"/>
<dbReference type="Proteomes" id="UP000030766">
    <property type="component" value="Unassembled WGS sequence"/>
</dbReference>
<dbReference type="VEuPathDB" id="FungiDB:FOZG_08214"/>
<accession>W9K8C4</accession>
<dbReference type="AlphaFoldDB" id="W9K8C4"/>
<dbReference type="EMBL" id="JH717900">
    <property type="protein sequence ID" value="EWZ38974.1"/>
    <property type="molecule type" value="Genomic_DNA"/>
</dbReference>
<reference evidence="1" key="2">
    <citation type="submission" date="2012-06" db="EMBL/GenBank/DDBJ databases">
        <title>Annotation of the Genome Sequence of Fusarium oxysporum Fo47.</title>
        <authorList>
            <consortium name="The Broad Institute Genomics Platform"/>
            <person name="Ma L.-J."/>
            <person name="Corby-Kistler H."/>
            <person name="Broz K."/>
            <person name="Gale L.R."/>
            <person name="Jonkers W."/>
            <person name="O'Donnell K."/>
            <person name="Ploetz R."/>
            <person name="Steinberg C."/>
            <person name="Schwartz D.C."/>
            <person name="VanEtten H."/>
            <person name="Zhou S."/>
            <person name="Young S.K."/>
            <person name="Zeng Q."/>
            <person name="Gargeya S."/>
            <person name="Fitzgerald M."/>
            <person name="Abouelleil A."/>
            <person name="Alvarado L."/>
            <person name="Chapman S.B."/>
            <person name="Gainer-Dewar J."/>
            <person name="Goldberg J."/>
            <person name="Griggs A."/>
            <person name="Gujja S."/>
            <person name="Hansen M."/>
            <person name="Howarth C."/>
            <person name="Imamovic A."/>
            <person name="Ireland A."/>
            <person name="Larimer J."/>
            <person name="McCowan C."/>
            <person name="Murphy C."/>
            <person name="Pearson M."/>
            <person name="Poon T.W."/>
            <person name="Priest M."/>
            <person name="Roberts A."/>
            <person name="Saif S."/>
            <person name="Shea T."/>
            <person name="Sykes S."/>
            <person name="Wortman J."/>
            <person name="Nusbaum C."/>
            <person name="Birren B."/>
        </authorList>
    </citation>
    <scope>NUCLEOTIDE SEQUENCE</scope>
    <source>
        <strain evidence="1">Fo47</strain>
    </source>
</reference>
<evidence type="ECO:0000313" key="1">
    <source>
        <dbReference type="EMBL" id="EWZ38974.1"/>
    </source>
</evidence>
<gene>
    <name evidence="1" type="ORF">FOZG_08214</name>
</gene>
<organism evidence="1">
    <name type="scientific">Fusarium oxysporum Fo47</name>
    <dbReference type="NCBI Taxonomy" id="660027"/>
    <lineage>
        <taxon>Eukaryota</taxon>
        <taxon>Fungi</taxon>
        <taxon>Dikarya</taxon>
        <taxon>Ascomycota</taxon>
        <taxon>Pezizomycotina</taxon>
        <taxon>Sordariomycetes</taxon>
        <taxon>Hypocreomycetidae</taxon>
        <taxon>Hypocreales</taxon>
        <taxon>Nectriaceae</taxon>
        <taxon>Fusarium</taxon>
        <taxon>Fusarium oxysporum species complex</taxon>
    </lineage>
</organism>
<dbReference type="HOGENOM" id="CLU_3160000_0_0_1"/>